<keyword evidence="7" id="KW-0175">Coiled coil</keyword>
<dbReference type="PROSITE" id="PS51450">
    <property type="entry name" value="LRR"/>
    <property type="match status" value="2"/>
</dbReference>
<dbReference type="SMART" id="SM00364">
    <property type="entry name" value="LRR_BAC"/>
    <property type="match status" value="3"/>
</dbReference>
<feature type="compositionally biased region" description="Pro residues" evidence="8">
    <location>
        <begin position="661"/>
        <end position="670"/>
    </location>
</feature>
<dbReference type="SUPFAM" id="SSF52058">
    <property type="entry name" value="L domain-like"/>
    <property type="match status" value="1"/>
</dbReference>
<keyword evidence="5" id="KW-0862">Zinc</keyword>
<dbReference type="CDD" id="cd16515">
    <property type="entry name" value="RING-HC_LRSAM1"/>
    <property type="match status" value="1"/>
</dbReference>
<dbReference type="EMBL" id="JAHFZB010000015">
    <property type="protein sequence ID" value="KAK6480944.1"/>
    <property type="molecule type" value="Genomic_DNA"/>
</dbReference>
<dbReference type="PANTHER" id="PTHR48051">
    <property type="match status" value="1"/>
</dbReference>
<keyword evidence="4 6" id="KW-0863">Zinc-finger</keyword>
<protein>
    <submittedName>
        <fullName evidence="10">E3 ubiquitin-protein ligase LRSAM1-like isoform X1</fullName>
    </submittedName>
</protein>
<feature type="coiled-coil region" evidence="7">
    <location>
        <begin position="260"/>
        <end position="287"/>
    </location>
</feature>
<feature type="coiled-coil region" evidence="7">
    <location>
        <begin position="321"/>
        <end position="383"/>
    </location>
</feature>
<dbReference type="SUPFAM" id="SSF57850">
    <property type="entry name" value="RING/U-box"/>
    <property type="match status" value="1"/>
</dbReference>
<evidence type="ECO:0000256" key="5">
    <source>
        <dbReference type="ARBA" id="ARBA00022833"/>
    </source>
</evidence>
<dbReference type="Pfam" id="PF13920">
    <property type="entry name" value="zf-C3HC4_3"/>
    <property type="match status" value="1"/>
</dbReference>
<keyword evidence="2" id="KW-0479">Metal-binding</keyword>
<dbReference type="Gene3D" id="3.30.40.10">
    <property type="entry name" value="Zinc/RING finger domain, C3HC4 (zinc finger)"/>
    <property type="match status" value="1"/>
</dbReference>
<evidence type="ECO:0000256" key="7">
    <source>
        <dbReference type="SAM" id="Coils"/>
    </source>
</evidence>
<evidence type="ECO:0000313" key="10">
    <source>
        <dbReference type="EMBL" id="KAK6480944.1"/>
    </source>
</evidence>
<feature type="coiled-coil region" evidence="7">
    <location>
        <begin position="504"/>
        <end position="542"/>
    </location>
</feature>
<organism evidence="10 11">
    <name type="scientific">Huso huso</name>
    <name type="common">Beluga</name>
    <name type="synonym">Acipenser huso</name>
    <dbReference type="NCBI Taxonomy" id="61971"/>
    <lineage>
        <taxon>Eukaryota</taxon>
        <taxon>Metazoa</taxon>
        <taxon>Chordata</taxon>
        <taxon>Craniata</taxon>
        <taxon>Vertebrata</taxon>
        <taxon>Euteleostomi</taxon>
        <taxon>Actinopterygii</taxon>
        <taxon>Chondrostei</taxon>
        <taxon>Acipenseriformes</taxon>
        <taxon>Acipenseridae</taxon>
        <taxon>Huso</taxon>
    </lineage>
</organism>
<dbReference type="PROSITE" id="PS50089">
    <property type="entry name" value="ZF_RING_2"/>
    <property type="match status" value="1"/>
</dbReference>
<dbReference type="InterPro" id="IPR003591">
    <property type="entry name" value="Leu-rich_rpt_typical-subtyp"/>
</dbReference>
<dbReference type="Proteomes" id="UP001369086">
    <property type="component" value="Unassembled WGS sequence"/>
</dbReference>
<evidence type="ECO:0000256" key="3">
    <source>
        <dbReference type="ARBA" id="ARBA00022737"/>
    </source>
</evidence>
<dbReference type="PANTHER" id="PTHR48051:SF47">
    <property type="entry name" value="LEUCINE RICH REPEAT AND STERILE ALPHA MOTIF CONTAINING 1"/>
    <property type="match status" value="1"/>
</dbReference>
<dbReference type="InterPro" id="IPR001611">
    <property type="entry name" value="Leu-rich_rpt"/>
</dbReference>
<keyword evidence="3" id="KW-0677">Repeat</keyword>
<evidence type="ECO:0000256" key="2">
    <source>
        <dbReference type="ARBA" id="ARBA00022723"/>
    </source>
</evidence>
<keyword evidence="11" id="KW-1185">Reference proteome</keyword>
<dbReference type="InterPro" id="IPR050216">
    <property type="entry name" value="LRR_domain-containing"/>
</dbReference>
<evidence type="ECO:0000256" key="4">
    <source>
        <dbReference type="ARBA" id="ARBA00022771"/>
    </source>
</evidence>
<dbReference type="Pfam" id="PF07647">
    <property type="entry name" value="SAM_2"/>
    <property type="match status" value="1"/>
</dbReference>
<sequence length="729" mass="83140">MLLFFRKRKPSEESRKRLEHQLCLAKEAGADDILDISGCELSEVRGATLWCRRCSVHYWMFFRTQVFIVHDNQLTSLVPKSCSITSLVTLKVLDLHENKLTSLPADLGQLRSLQVLNVERNQLQCLPESIGELFQLQTLSVRGNCLSELPTSLGRMRSLRTLDLSENKVRELPTELASVRTLETLTLDAAAMTFPPASVCAGGTEAIQQFLCAELGVEYCPPSQYLLSVLERKEGAALEDCVDGGSSSPVQEEMIWQNKFQDYEKRKEQKNLEKLEFERRLGEEQREHAQLIQLNNSHKEDVLHSVKQEHQRLEAGLCHQRRVLEAERHRLMHQLKVAEESITGRIKSLLMQNQRQKKGAELLQTLEKERVRTERLTAITQEEAEHLRRKEVAAAMQQMLSESYSIRLIQEACDSRRQSLVSETCSSLGQMDRMFEQVLSLQQLDQSKALRHILQEEEMQKAAFEAMQLQKDGMHRYIRNQIKLIEAELMQLTKLEVKRRDLDTENLQEVLSDQRSALADLLQQLLKQKDQRETELRDILVEMQQKSEASQENYWMIQYQRLLDAKPQSLQVQEAGLQQGLVDLLFGLSAQHYLPILAHHRVSTETLRGLSAADLEQMGISEVGVQRALLSWAQEQGPTAPPEPSKAVEKEVDQEGERESPPSPHPPPSAPSALEGRGQSECVVCMERESQIIFLACGHACCCSSCSEALRSCPLCRGDIAQRIRIYRH</sequence>
<evidence type="ECO:0000313" key="11">
    <source>
        <dbReference type="Proteomes" id="UP001369086"/>
    </source>
</evidence>
<dbReference type="InterPro" id="IPR032675">
    <property type="entry name" value="LRR_dom_sf"/>
</dbReference>
<dbReference type="InterPro" id="IPR001841">
    <property type="entry name" value="Znf_RING"/>
</dbReference>
<dbReference type="SUPFAM" id="SSF47769">
    <property type="entry name" value="SAM/Pointed domain"/>
    <property type="match status" value="1"/>
</dbReference>
<comment type="caution">
    <text evidence="10">The sequence shown here is derived from an EMBL/GenBank/DDBJ whole genome shotgun (WGS) entry which is preliminary data.</text>
</comment>
<evidence type="ECO:0000259" key="9">
    <source>
        <dbReference type="PROSITE" id="PS50089"/>
    </source>
</evidence>
<dbReference type="Gene3D" id="1.10.150.50">
    <property type="entry name" value="Transcription Factor, Ets-1"/>
    <property type="match status" value="1"/>
</dbReference>
<dbReference type="InterPro" id="IPR013761">
    <property type="entry name" value="SAM/pointed_sf"/>
</dbReference>
<proteinExistence type="predicted"/>
<feature type="compositionally biased region" description="Basic and acidic residues" evidence="8">
    <location>
        <begin position="646"/>
        <end position="660"/>
    </location>
</feature>
<dbReference type="Pfam" id="PF13855">
    <property type="entry name" value="LRR_8"/>
    <property type="match status" value="1"/>
</dbReference>
<dbReference type="InterPro" id="IPR001660">
    <property type="entry name" value="SAM"/>
</dbReference>
<accession>A0ABR0Z8C0</accession>
<feature type="domain" description="RING-type" evidence="9">
    <location>
        <begin position="682"/>
        <end position="717"/>
    </location>
</feature>
<dbReference type="Gene3D" id="3.80.10.10">
    <property type="entry name" value="Ribonuclease Inhibitor"/>
    <property type="match status" value="1"/>
</dbReference>
<gene>
    <name evidence="10" type="ORF">HHUSO_G17063</name>
</gene>
<keyword evidence="1" id="KW-0433">Leucine-rich repeat</keyword>
<dbReference type="SMART" id="SM00369">
    <property type="entry name" value="LRR_TYP"/>
    <property type="match status" value="4"/>
</dbReference>
<evidence type="ECO:0000256" key="1">
    <source>
        <dbReference type="ARBA" id="ARBA00022614"/>
    </source>
</evidence>
<feature type="region of interest" description="Disordered" evidence="8">
    <location>
        <begin position="634"/>
        <end position="674"/>
    </location>
</feature>
<evidence type="ECO:0000256" key="6">
    <source>
        <dbReference type="PROSITE-ProRule" id="PRU00175"/>
    </source>
</evidence>
<dbReference type="InterPro" id="IPR013083">
    <property type="entry name" value="Znf_RING/FYVE/PHD"/>
</dbReference>
<evidence type="ECO:0000256" key="8">
    <source>
        <dbReference type="SAM" id="MobiDB-lite"/>
    </source>
</evidence>
<name>A0ABR0Z8C0_HUSHU</name>
<reference evidence="10 11" key="1">
    <citation type="submission" date="2021-05" db="EMBL/GenBank/DDBJ databases">
        <authorList>
            <person name="Zahm M."/>
            <person name="Klopp C."/>
            <person name="Cabau C."/>
            <person name="Kuhl H."/>
            <person name="Suciu R."/>
            <person name="Ciorpac M."/>
            <person name="Holostenco D."/>
            <person name="Gessner J."/>
            <person name="Wuertz S."/>
            <person name="Hohne C."/>
            <person name="Stock M."/>
            <person name="Gislard M."/>
            <person name="Lluch J."/>
            <person name="Milhes M."/>
            <person name="Lampietro C."/>
            <person name="Lopez Roques C."/>
            <person name="Donnadieu C."/>
            <person name="Du K."/>
            <person name="Schartl M."/>
            <person name="Guiguen Y."/>
        </authorList>
    </citation>
    <scope>NUCLEOTIDE SEQUENCE [LARGE SCALE GENOMIC DNA]</scope>
    <source>
        <strain evidence="10">Hh-F2</strain>
        <tissue evidence="10">Blood</tissue>
    </source>
</reference>